<name>A0A2D2Q387_PARLV</name>
<reference evidence="1 2" key="1">
    <citation type="submission" date="2016-11" db="EMBL/GenBank/DDBJ databases">
        <title>Complete genome sequence of thermophilic cyanobacteria strain Synechococcus sp. PCC6715.</title>
        <authorList>
            <person name="Tang J."/>
            <person name="Daroch M."/>
            <person name="Liang Y."/>
            <person name="Jiang D."/>
            <person name="Shah M."/>
        </authorList>
    </citation>
    <scope>NUCLEOTIDE SEQUENCE [LARGE SCALE GENOMIC DNA]</scope>
    <source>
        <strain evidence="1 2">PCC 6715</strain>
    </source>
</reference>
<evidence type="ECO:0000313" key="2">
    <source>
        <dbReference type="Proteomes" id="UP000231057"/>
    </source>
</evidence>
<accession>A0A2D2Q387</accession>
<evidence type="ECO:0000313" key="1">
    <source>
        <dbReference type="EMBL" id="ATS18974.1"/>
    </source>
</evidence>
<reference evidence="2" key="2">
    <citation type="journal article" date="2022" name="Front. Microbiol.">
        <title>Comparative Genomic Analysis Revealed Distinct Molecular Components and Organization of CO2-Concentrating Mechanism in Thermophilic Cyanobacteria.</title>
        <authorList>
            <person name="Tang J."/>
            <person name="Zhou H."/>
            <person name="Yao D."/>
            <person name="Riaz S."/>
            <person name="You D."/>
            <person name="Klepacz-Smolka A."/>
            <person name="Daroch M."/>
        </authorList>
    </citation>
    <scope>NUCLEOTIDE SEQUENCE [LARGE SCALE GENOMIC DNA]</scope>
    <source>
        <strain evidence="2">PCC 6715</strain>
    </source>
</reference>
<dbReference type="InterPro" id="IPR027417">
    <property type="entry name" value="P-loop_NTPase"/>
</dbReference>
<organism evidence="1 2">
    <name type="scientific">Parathermosynechococcus lividus PCC 6715</name>
    <dbReference type="NCBI Taxonomy" id="1917166"/>
    <lineage>
        <taxon>Bacteria</taxon>
        <taxon>Bacillati</taxon>
        <taxon>Cyanobacteriota</taxon>
        <taxon>Cyanophyceae</taxon>
        <taxon>Acaryochloridales</taxon>
        <taxon>Thermosynechococcaceae</taxon>
        <taxon>Parathermosynechococcus</taxon>
    </lineage>
</organism>
<keyword evidence="2" id="KW-1185">Reference proteome</keyword>
<evidence type="ECO:0008006" key="3">
    <source>
        <dbReference type="Google" id="ProtNLM"/>
    </source>
</evidence>
<proteinExistence type="predicted"/>
<dbReference type="KEGG" id="slw:BRW62_09725"/>
<dbReference type="AlphaFoldDB" id="A0A2D2Q387"/>
<gene>
    <name evidence="1" type="ORF">BRW62_09725</name>
</gene>
<sequence length="561" mass="61970">MLRWISGGSRSGKTHNLVGYIAEWLQAQQIPEQPKCPPYISCERSLLLLTDTGEGRDHLSTQLERKLGAGYFPYITTPLGFMQDEVMLFWPLLVKLNAVAARPPLRLATELELLWAKALWHSDLEQNTFAALSNNRDRAVRHLLDIFQLAAFAGMDLPEIPTLMADHGVAVAPETMAAIVAVLSRWRHWCTQHSLLTYGIIADLFGRVLLRQQDYQLSLRRRFRGIVADNIHNYPALVADLLGLLASGIPPEIPVPPDIPRQAVTMVLSHQPTGVVRLGLGADPDAFLALKARATVEELPPPQQTILGIGDPRIRVAELLTTPQPQLPPQIVTLQTTSRMQLLSQICATVTQAVRSQQVMPQEIAILGPGIDTIARYVLTTELGQQGIPVVVLNDQRPLIQSPYVRALLTVLMLVYPGISLECSAGAIAELLEVFHAKNHEIDAVRAGLLAAHCLQPRPLKLLAASHYSRWDRLGHRASTAYETFRTWLGSLPTTQPPTAVMDAAIQRYLWPQNLPATELAALRSLLESAADYWQVCEHLHTLTPLSSGWRNGFACCDGAP</sequence>
<protein>
    <recommendedName>
        <fullName evidence="3">Recombinase family protein</fullName>
    </recommendedName>
</protein>
<dbReference type="EMBL" id="CP018092">
    <property type="protein sequence ID" value="ATS18974.1"/>
    <property type="molecule type" value="Genomic_DNA"/>
</dbReference>
<dbReference type="SUPFAM" id="SSF52540">
    <property type="entry name" value="P-loop containing nucleoside triphosphate hydrolases"/>
    <property type="match status" value="1"/>
</dbReference>
<dbReference type="Proteomes" id="UP000231057">
    <property type="component" value="Chromosome"/>
</dbReference>